<keyword evidence="2" id="KW-1185">Reference proteome</keyword>
<accession>A0ABN8M711</accession>
<dbReference type="Proteomes" id="UP001159427">
    <property type="component" value="Unassembled WGS sequence"/>
</dbReference>
<organism evidence="1 2">
    <name type="scientific">Porites evermanni</name>
    <dbReference type="NCBI Taxonomy" id="104178"/>
    <lineage>
        <taxon>Eukaryota</taxon>
        <taxon>Metazoa</taxon>
        <taxon>Cnidaria</taxon>
        <taxon>Anthozoa</taxon>
        <taxon>Hexacorallia</taxon>
        <taxon>Scleractinia</taxon>
        <taxon>Fungiina</taxon>
        <taxon>Poritidae</taxon>
        <taxon>Porites</taxon>
    </lineage>
</organism>
<reference evidence="1 2" key="1">
    <citation type="submission" date="2022-05" db="EMBL/GenBank/DDBJ databases">
        <authorList>
            <consortium name="Genoscope - CEA"/>
            <person name="William W."/>
        </authorList>
    </citation>
    <scope>NUCLEOTIDE SEQUENCE [LARGE SCALE GENOMIC DNA]</scope>
</reference>
<sequence length="155" mass="17235">MGKHFQLASVKAICASLGPDTSRAMPLLHCFTVCDTTSCFKGKGKRSAWEAWRSYREVTDVFLYLAYKPYYHLDKEEDFGIFAHNFPTSGTVGYSVALGAAAATRLTNKCFPVESSWNQDSICPCFAVAKLPLSDRTLRLRCLSLRRGLSDMGNC</sequence>
<comment type="caution">
    <text evidence="1">The sequence shown here is derived from an EMBL/GenBank/DDBJ whole genome shotgun (WGS) entry which is preliminary data.</text>
</comment>
<name>A0ABN8M711_9CNID</name>
<proteinExistence type="predicted"/>
<protein>
    <submittedName>
        <fullName evidence="1">Uncharacterized protein</fullName>
    </submittedName>
</protein>
<evidence type="ECO:0000313" key="2">
    <source>
        <dbReference type="Proteomes" id="UP001159427"/>
    </source>
</evidence>
<evidence type="ECO:0000313" key="1">
    <source>
        <dbReference type="EMBL" id="CAH3023432.1"/>
    </source>
</evidence>
<gene>
    <name evidence="1" type="ORF">PEVE_00019343</name>
</gene>
<dbReference type="EMBL" id="CALNXI010000261">
    <property type="protein sequence ID" value="CAH3023432.1"/>
    <property type="molecule type" value="Genomic_DNA"/>
</dbReference>